<dbReference type="Proteomes" id="UP000016714">
    <property type="component" value="Chromosome 1"/>
</dbReference>
<name>A0A2I3C505_VIBAX</name>
<keyword evidence="1" id="KW-0812">Transmembrane</keyword>
<gene>
    <name evidence="2" type="ORF">N646_0863</name>
</gene>
<sequence length="73" mass="8371">MPDFYNEAAKAWNNEGATSKPVTPQKVSEFSETLDFVINNLMFLFLLALVYGFLGSWFAFDKLEDIKKKLCIN</sequence>
<dbReference type="EMBL" id="CP006718">
    <property type="protein sequence ID" value="AGV16696.1"/>
    <property type="molecule type" value="Genomic_DNA"/>
</dbReference>
<evidence type="ECO:0000313" key="2">
    <source>
        <dbReference type="EMBL" id="AGV16696.1"/>
    </source>
</evidence>
<accession>A0A2I3C505</accession>
<dbReference type="HOGENOM" id="CLU_2703812_0_0_6"/>
<evidence type="ECO:0000313" key="3">
    <source>
        <dbReference type="Proteomes" id="UP000016714"/>
    </source>
</evidence>
<keyword evidence="1" id="KW-1133">Transmembrane helix</keyword>
<organism evidence="2 3">
    <name type="scientific">Vibrio alginolyticus (strain ATCC 17749 / DSM 2171 / NBRC 15630 / NCIMB 1903 / NCTC 12160 / XII-53)</name>
    <dbReference type="NCBI Taxonomy" id="1219076"/>
    <lineage>
        <taxon>Bacteria</taxon>
        <taxon>Pseudomonadati</taxon>
        <taxon>Pseudomonadota</taxon>
        <taxon>Gammaproteobacteria</taxon>
        <taxon>Vibrionales</taxon>
        <taxon>Vibrionaceae</taxon>
        <taxon>Vibrio</taxon>
    </lineage>
</organism>
<protein>
    <submittedName>
        <fullName evidence="2">Uncharacterized protein</fullName>
    </submittedName>
</protein>
<evidence type="ECO:0000256" key="1">
    <source>
        <dbReference type="SAM" id="Phobius"/>
    </source>
</evidence>
<proteinExistence type="predicted"/>
<feature type="transmembrane region" description="Helical" evidence="1">
    <location>
        <begin position="41"/>
        <end position="60"/>
    </location>
</feature>
<reference evidence="2 3" key="1">
    <citation type="journal article" date="2015" name="Genome Announc.">
        <title>Complete genome sequence of Vibrio alginolyticus ATCC 17749.</title>
        <authorList>
            <person name="Liu X.F."/>
            <person name="Cao Y."/>
            <person name="Zhang H.L."/>
            <person name="Chen Y.J."/>
            <person name="Hu C.J."/>
        </authorList>
    </citation>
    <scope>NUCLEOTIDE SEQUENCE [LARGE SCALE GENOMIC DNA]</scope>
    <source>
        <strain evidence="3">ATCC 17749 / DSM 2171 / NBRC 15630 / NCIMB 1903 / NCTC 12160 / XII-53</strain>
    </source>
</reference>
<keyword evidence="1" id="KW-0472">Membrane</keyword>
<dbReference type="KEGG" id="vag:N646_0863"/>
<dbReference type="AlphaFoldDB" id="A0A2I3C505"/>